<dbReference type="EMBL" id="SMKY01000430">
    <property type="protein sequence ID" value="TDD62941.1"/>
    <property type="molecule type" value="Genomic_DNA"/>
</dbReference>
<dbReference type="AlphaFoldDB" id="A0A4R4ZUV0"/>
<evidence type="ECO:0008006" key="3">
    <source>
        <dbReference type="Google" id="ProtNLM"/>
    </source>
</evidence>
<protein>
    <recommendedName>
        <fullName evidence="3">Tetratricopeptide repeat protein</fullName>
    </recommendedName>
</protein>
<gene>
    <name evidence="1" type="ORF">E1293_43640</name>
</gene>
<dbReference type="OrthoDB" id="3475201at2"/>
<evidence type="ECO:0000313" key="1">
    <source>
        <dbReference type="EMBL" id="TDD62941.1"/>
    </source>
</evidence>
<comment type="caution">
    <text evidence="1">The sequence shown here is derived from an EMBL/GenBank/DDBJ whole genome shotgun (WGS) entry which is preliminary data.</text>
</comment>
<sequence>MDQDHDRDQIAELRARAESGDRNAAGRLGELLARHGDPEGALRVWGQAYGDTSPTTRRLADLLAERGDLAGAVEAWTFSDAVWQNSTGLHAERLSELDADDRRDCDDGSEDWAYTEAERLARLLAERGDEAAITELRARAEAGDTAAVRQLAR</sequence>
<keyword evidence="2" id="KW-1185">Reference proteome</keyword>
<name>A0A4R4ZUV0_9ACTN</name>
<accession>A0A4R4ZUV0</accession>
<evidence type="ECO:0000313" key="2">
    <source>
        <dbReference type="Proteomes" id="UP000295578"/>
    </source>
</evidence>
<proteinExistence type="predicted"/>
<organism evidence="1 2">
    <name type="scientific">Actinomadura darangshiensis</name>
    <dbReference type="NCBI Taxonomy" id="705336"/>
    <lineage>
        <taxon>Bacteria</taxon>
        <taxon>Bacillati</taxon>
        <taxon>Actinomycetota</taxon>
        <taxon>Actinomycetes</taxon>
        <taxon>Streptosporangiales</taxon>
        <taxon>Thermomonosporaceae</taxon>
        <taxon>Actinomadura</taxon>
    </lineage>
</organism>
<dbReference type="RefSeq" id="WP_132205512.1">
    <property type="nucleotide sequence ID" value="NZ_SMKY01000430.1"/>
</dbReference>
<dbReference type="Proteomes" id="UP000295578">
    <property type="component" value="Unassembled WGS sequence"/>
</dbReference>
<reference evidence="1 2" key="1">
    <citation type="submission" date="2019-03" db="EMBL/GenBank/DDBJ databases">
        <title>Draft genome sequences of novel Actinobacteria.</title>
        <authorList>
            <person name="Sahin N."/>
            <person name="Ay H."/>
            <person name="Saygin H."/>
        </authorList>
    </citation>
    <scope>NUCLEOTIDE SEQUENCE [LARGE SCALE GENOMIC DNA]</scope>
    <source>
        <strain evidence="1 2">DSM 45941</strain>
    </source>
</reference>